<evidence type="ECO:0000256" key="1">
    <source>
        <dbReference type="SAM" id="MobiDB-lite"/>
    </source>
</evidence>
<sequence>MAASIPTTPSTTPPTASAVSTLIDRSGAKSASESLAVAILHNLQHQHEWTDLRLHLVYPSHSAVTAGLVDLDGIKFVHSNPSSRSPSPSLSGSGSSTPTIEGNGNTSTLPAATTASPGGGIVVPIISGLPPQHAYLHPDLQTYLIKHKIKDSEIPLQREFVLPLALGEKWSLARLCGVFDQLPEREVIRLSHPSQTGGDQRGKRGSSNADEIVNGNSTPLDNTATEGPSTKTSPRTDRTGRERAETVYEHKDTKRVLFGMRARDGGGGDGTIVYYIMQEGEVKPRQNG</sequence>
<name>A0A178Z364_9EURO</name>
<dbReference type="PANTHER" id="PTHR28518">
    <property type="entry name" value="TRNA-SPLICING ENDONUCLEASE SUBUNIT SEN15"/>
    <property type="match status" value="1"/>
</dbReference>
<protein>
    <recommendedName>
        <fullName evidence="4">tRNA-splicing endonuclease subunit Sen15 domain-containing protein</fullName>
    </recommendedName>
</protein>
<organism evidence="2 3">
    <name type="scientific">Fonsecaea erecta</name>
    <dbReference type="NCBI Taxonomy" id="1367422"/>
    <lineage>
        <taxon>Eukaryota</taxon>
        <taxon>Fungi</taxon>
        <taxon>Dikarya</taxon>
        <taxon>Ascomycota</taxon>
        <taxon>Pezizomycotina</taxon>
        <taxon>Eurotiomycetes</taxon>
        <taxon>Chaetothyriomycetidae</taxon>
        <taxon>Chaetothyriales</taxon>
        <taxon>Herpotrichiellaceae</taxon>
        <taxon>Fonsecaea</taxon>
    </lineage>
</organism>
<dbReference type="GO" id="GO:0000214">
    <property type="term" value="C:tRNA-intron endonuclease complex"/>
    <property type="evidence" value="ECO:0007669"/>
    <property type="project" value="InterPro"/>
</dbReference>
<comment type="caution">
    <text evidence="2">The sequence shown here is derived from an EMBL/GenBank/DDBJ whole genome shotgun (WGS) entry which is preliminary data.</text>
</comment>
<dbReference type="GeneID" id="30015491"/>
<evidence type="ECO:0008006" key="4">
    <source>
        <dbReference type="Google" id="ProtNLM"/>
    </source>
</evidence>
<dbReference type="InterPro" id="IPR042777">
    <property type="entry name" value="Sen15_fungi"/>
</dbReference>
<dbReference type="OrthoDB" id="10002170at2759"/>
<proteinExistence type="predicted"/>
<dbReference type="Proteomes" id="UP000078343">
    <property type="component" value="Unassembled WGS sequence"/>
</dbReference>
<dbReference type="GO" id="GO:0000213">
    <property type="term" value="F:tRNA-intron lyase activity"/>
    <property type="evidence" value="ECO:0007669"/>
    <property type="project" value="TreeGrafter"/>
</dbReference>
<evidence type="ECO:0000313" key="2">
    <source>
        <dbReference type="EMBL" id="OAP54222.1"/>
    </source>
</evidence>
<keyword evidence="3" id="KW-1185">Reference proteome</keyword>
<feature type="region of interest" description="Disordered" evidence="1">
    <location>
        <begin position="80"/>
        <end position="113"/>
    </location>
</feature>
<dbReference type="AlphaFoldDB" id="A0A178Z364"/>
<gene>
    <name evidence="2" type="ORF">AYL99_11323</name>
</gene>
<dbReference type="RefSeq" id="XP_018687589.1">
    <property type="nucleotide sequence ID" value="XM_018842829.1"/>
</dbReference>
<dbReference type="PANTHER" id="PTHR28518:SF1">
    <property type="entry name" value="TRNA-SPLICING ENDONUCLEASE SUBUNIT SEN15"/>
    <property type="match status" value="1"/>
</dbReference>
<dbReference type="STRING" id="1367422.A0A178Z364"/>
<feature type="region of interest" description="Disordered" evidence="1">
    <location>
        <begin position="189"/>
        <end position="249"/>
    </location>
</feature>
<evidence type="ECO:0000313" key="3">
    <source>
        <dbReference type="Proteomes" id="UP000078343"/>
    </source>
</evidence>
<feature type="compositionally biased region" description="Low complexity" evidence="1">
    <location>
        <begin position="80"/>
        <end position="98"/>
    </location>
</feature>
<dbReference type="EMBL" id="LVYI01000014">
    <property type="protein sequence ID" value="OAP54222.1"/>
    <property type="molecule type" value="Genomic_DNA"/>
</dbReference>
<feature type="compositionally biased region" description="Basic and acidic residues" evidence="1">
    <location>
        <begin position="234"/>
        <end position="249"/>
    </location>
</feature>
<feature type="compositionally biased region" description="Polar residues" evidence="1">
    <location>
        <begin position="205"/>
        <end position="233"/>
    </location>
</feature>
<accession>A0A178Z364</accession>
<reference evidence="2 3" key="1">
    <citation type="submission" date="2016-04" db="EMBL/GenBank/DDBJ databases">
        <title>Draft genome of Fonsecaea erecta CBS 125763.</title>
        <authorList>
            <person name="Weiss V.A."/>
            <person name="Vicente V.A."/>
            <person name="Raittz R.T."/>
            <person name="Moreno L.F."/>
            <person name="De Souza E.M."/>
            <person name="Pedrosa F.O."/>
            <person name="Steffens M.B."/>
            <person name="Faoro H."/>
            <person name="Tadra-Sfeir M.Z."/>
            <person name="Najafzadeh M.J."/>
            <person name="Felipe M.S."/>
            <person name="Teixeira M."/>
            <person name="Sun J."/>
            <person name="Xi L."/>
            <person name="Gomes R."/>
            <person name="De Azevedo C.M."/>
            <person name="Salgado C.G."/>
            <person name="Da Silva M.B."/>
            <person name="Nascimento M.F."/>
            <person name="Queiroz-Telles F."/>
            <person name="Attili D.S."/>
            <person name="Gorbushina A."/>
        </authorList>
    </citation>
    <scope>NUCLEOTIDE SEQUENCE [LARGE SCALE GENOMIC DNA]</scope>
    <source>
        <strain evidence="2 3">CBS 125763</strain>
    </source>
</reference>
<dbReference type="GO" id="GO:0000379">
    <property type="term" value="P:tRNA-type intron splice site recognition and cleavage"/>
    <property type="evidence" value="ECO:0007669"/>
    <property type="project" value="InterPro"/>
</dbReference>